<dbReference type="AlphaFoldDB" id="A0A2U2MY04"/>
<protein>
    <submittedName>
        <fullName evidence="3">Translesion DNA synthesis-associated protein ImuA</fullName>
    </submittedName>
</protein>
<dbReference type="InterPro" id="IPR050356">
    <property type="entry name" value="SulA_CellDiv_inhibitor"/>
</dbReference>
<dbReference type="InterPro" id="IPR027417">
    <property type="entry name" value="P-loop_NTPase"/>
</dbReference>
<keyword evidence="1" id="KW-0227">DNA damage</keyword>
<feature type="region of interest" description="Disordered" evidence="2">
    <location>
        <begin position="204"/>
        <end position="312"/>
    </location>
</feature>
<gene>
    <name evidence="3" type="primary">imuA</name>
    <name evidence="3" type="ORF">DEM34_15420</name>
</gene>
<dbReference type="Proteomes" id="UP000245474">
    <property type="component" value="Unassembled WGS sequence"/>
</dbReference>
<dbReference type="SUPFAM" id="SSF52540">
    <property type="entry name" value="P-loop containing nucleoside triphosphate hydrolases"/>
    <property type="match status" value="1"/>
</dbReference>
<proteinExistence type="predicted"/>
<dbReference type="PANTHER" id="PTHR35369:SF3">
    <property type="entry name" value="TRANSLESION DNA SYNTHESIS-ASSOCIATED PROTEIN IMUA"/>
    <property type="match status" value="1"/>
</dbReference>
<organism evidence="3 4">
    <name type="scientific">Sediminicurvatus halobius</name>
    <dbReference type="NCBI Taxonomy" id="2182432"/>
    <lineage>
        <taxon>Bacteria</taxon>
        <taxon>Pseudomonadati</taxon>
        <taxon>Pseudomonadota</taxon>
        <taxon>Gammaproteobacteria</taxon>
        <taxon>Chromatiales</taxon>
        <taxon>Ectothiorhodospiraceae</taxon>
        <taxon>Sediminicurvatus</taxon>
    </lineage>
</organism>
<dbReference type="InterPro" id="IPR047610">
    <property type="entry name" value="ImuA_translesion"/>
</dbReference>
<evidence type="ECO:0000313" key="4">
    <source>
        <dbReference type="Proteomes" id="UP000245474"/>
    </source>
</evidence>
<evidence type="ECO:0000313" key="3">
    <source>
        <dbReference type="EMBL" id="PWG61662.1"/>
    </source>
</evidence>
<keyword evidence="4" id="KW-1185">Reference proteome</keyword>
<dbReference type="Gene3D" id="3.40.50.300">
    <property type="entry name" value="P-loop containing nucleotide triphosphate hydrolases"/>
    <property type="match status" value="1"/>
</dbReference>
<evidence type="ECO:0000256" key="2">
    <source>
        <dbReference type="SAM" id="MobiDB-lite"/>
    </source>
</evidence>
<dbReference type="OrthoDB" id="9811176at2"/>
<comment type="caution">
    <text evidence="3">The sequence shown here is derived from an EMBL/GenBank/DDBJ whole genome shotgun (WGS) entry which is preliminary data.</text>
</comment>
<dbReference type="GO" id="GO:0006281">
    <property type="term" value="P:DNA repair"/>
    <property type="evidence" value="ECO:0007669"/>
    <property type="project" value="TreeGrafter"/>
</dbReference>
<reference evidence="3 4" key="1">
    <citation type="submission" date="2018-05" db="EMBL/GenBank/DDBJ databases">
        <title>Spiribacter halobius sp. nov., a moderately halophilic bacterium isolated from marine solar saltern.</title>
        <authorList>
            <person name="Zheng W.-S."/>
            <person name="Lu D.-C."/>
            <person name="Du Z.-J."/>
        </authorList>
    </citation>
    <scope>NUCLEOTIDE SEQUENCE [LARGE SCALE GENOMIC DNA]</scope>
    <source>
        <strain evidence="3 4">E85</strain>
    </source>
</reference>
<dbReference type="PANTHER" id="PTHR35369">
    <property type="entry name" value="BLR3025 PROTEIN-RELATED"/>
    <property type="match status" value="1"/>
</dbReference>
<dbReference type="RefSeq" id="WP_109679727.1">
    <property type="nucleotide sequence ID" value="NZ_CP086615.1"/>
</dbReference>
<sequence>MENALDQLLAQPGIWRAGEQRVSTPLSGGRHIPSGFPELDTALPGGGLPAGALTEILHERQGIGELRLLMPALARLSREGRWIALIAPPYLPYAPALAAQGIDLSRLLLVHPPGHRDALWSVEQALRAGTCAAVLAWPRRCDDRSLRRLQLAAEAGDSLGLLFRPASAAAESSPAALRLHLTPAREGKLELELIKCRGGRRQQLTLYPGPLAPTAAPDPGTSAPRTPVTPLPRPTETTAHHPGARGRSAAGHAPGLRPRAPVIPLPRNGTPERPGQMDLPLPTPPRPGSRPQATLLPAEGDGRLTRLWKRLR</sequence>
<dbReference type="EMBL" id="QFFI01000029">
    <property type="protein sequence ID" value="PWG61662.1"/>
    <property type="molecule type" value="Genomic_DNA"/>
</dbReference>
<dbReference type="NCBIfam" id="NF033429">
    <property type="entry name" value="ImuA_translesion"/>
    <property type="match status" value="1"/>
</dbReference>
<evidence type="ECO:0000256" key="1">
    <source>
        <dbReference type="ARBA" id="ARBA00022763"/>
    </source>
</evidence>
<accession>A0A2U2MY04</accession>
<name>A0A2U2MY04_9GAMM</name>